<dbReference type="InterPro" id="IPR050570">
    <property type="entry name" value="Cell_wall_metabolism_enzyme"/>
</dbReference>
<accession>A0A9D2F1R8</accession>
<proteinExistence type="predicted"/>
<name>A0A9D2F1R8_9FIRM</name>
<dbReference type="Pfam" id="PF01551">
    <property type="entry name" value="Peptidase_M23"/>
    <property type="match status" value="1"/>
</dbReference>
<evidence type="ECO:0000313" key="3">
    <source>
        <dbReference type="Proteomes" id="UP000824031"/>
    </source>
</evidence>
<sequence>MAQTQTLIPLSTQALDNILQVSICLGRVQIVYSYGCYGYTRGSGTTWHGGLDLVCLDDTTIRMPYYTAKDGTRRAIKGTVVTARIVTDHTNLTWEWGYYVCVRLDDAQTPDEVNYLYFCHCRQLLVKAGDRVSSGDALAIQGQTGNAAGGYDHCHFEVRATATGIGLDPTAYSGTDNAVGIYGTKPVTEPDKPAQDLTAVPNSQFSNIQLVSLAPLTDEQMRQADTLAEALGLPDDRRYKQLHLGDGYFAAVFAVSNGDAMQVMALAQRNGWSTLERYHSRFVL</sequence>
<protein>
    <submittedName>
        <fullName evidence="2">M23 family metallopeptidase</fullName>
    </submittedName>
</protein>
<comment type="caution">
    <text evidence="2">The sequence shown here is derived from an EMBL/GenBank/DDBJ whole genome shotgun (WGS) entry which is preliminary data.</text>
</comment>
<dbReference type="Gene3D" id="2.70.70.10">
    <property type="entry name" value="Glucose Permease (Domain IIA)"/>
    <property type="match status" value="1"/>
</dbReference>
<gene>
    <name evidence="2" type="ORF">H9810_01185</name>
</gene>
<dbReference type="InterPro" id="IPR016047">
    <property type="entry name" value="M23ase_b-sheet_dom"/>
</dbReference>
<dbReference type="AlphaFoldDB" id="A0A9D2F1R8"/>
<organism evidence="2 3">
    <name type="scientific">Candidatus Gemmiger excrementavium</name>
    <dbReference type="NCBI Taxonomy" id="2838608"/>
    <lineage>
        <taxon>Bacteria</taxon>
        <taxon>Bacillati</taxon>
        <taxon>Bacillota</taxon>
        <taxon>Clostridia</taxon>
        <taxon>Eubacteriales</taxon>
        <taxon>Gemmiger</taxon>
    </lineage>
</organism>
<evidence type="ECO:0000259" key="1">
    <source>
        <dbReference type="Pfam" id="PF01551"/>
    </source>
</evidence>
<evidence type="ECO:0000313" key="2">
    <source>
        <dbReference type="EMBL" id="HIZ47320.1"/>
    </source>
</evidence>
<dbReference type="SUPFAM" id="SSF51261">
    <property type="entry name" value="Duplicated hybrid motif"/>
    <property type="match status" value="1"/>
</dbReference>
<dbReference type="PANTHER" id="PTHR21666:SF270">
    <property type="entry name" value="MUREIN HYDROLASE ACTIVATOR ENVC"/>
    <property type="match status" value="1"/>
</dbReference>
<feature type="domain" description="M23ase beta-sheet core" evidence="1">
    <location>
        <begin position="97"/>
        <end position="162"/>
    </location>
</feature>
<dbReference type="CDD" id="cd12797">
    <property type="entry name" value="M23_peptidase"/>
    <property type="match status" value="1"/>
</dbReference>
<reference evidence="2" key="1">
    <citation type="journal article" date="2021" name="PeerJ">
        <title>Extensive microbial diversity within the chicken gut microbiome revealed by metagenomics and culture.</title>
        <authorList>
            <person name="Gilroy R."/>
            <person name="Ravi A."/>
            <person name="Getino M."/>
            <person name="Pursley I."/>
            <person name="Horton D.L."/>
            <person name="Alikhan N.F."/>
            <person name="Baker D."/>
            <person name="Gharbi K."/>
            <person name="Hall N."/>
            <person name="Watson M."/>
            <person name="Adriaenssens E.M."/>
            <person name="Foster-Nyarko E."/>
            <person name="Jarju S."/>
            <person name="Secka A."/>
            <person name="Antonio M."/>
            <person name="Oren A."/>
            <person name="Chaudhuri R.R."/>
            <person name="La Ragione R."/>
            <person name="Hildebrand F."/>
            <person name="Pallen M.J."/>
        </authorList>
    </citation>
    <scope>NUCLEOTIDE SEQUENCE</scope>
    <source>
        <strain evidence="2">3436</strain>
    </source>
</reference>
<dbReference type="EMBL" id="DXBO01000019">
    <property type="protein sequence ID" value="HIZ47320.1"/>
    <property type="molecule type" value="Genomic_DNA"/>
</dbReference>
<dbReference type="InterPro" id="IPR011055">
    <property type="entry name" value="Dup_hybrid_motif"/>
</dbReference>
<dbReference type="PANTHER" id="PTHR21666">
    <property type="entry name" value="PEPTIDASE-RELATED"/>
    <property type="match status" value="1"/>
</dbReference>
<reference evidence="2" key="2">
    <citation type="submission" date="2021-04" db="EMBL/GenBank/DDBJ databases">
        <authorList>
            <person name="Gilroy R."/>
        </authorList>
    </citation>
    <scope>NUCLEOTIDE SEQUENCE</scope>
    <source>
        <strain evidence="2">3436</strain>
    </source>
</reference>
<dbReference type="GO" id="GO:0004222">
    <property type="term" value="F:metalloendopeptidase activity"/>
    <property type="evidence" value="ECO:0007669"/>
    <property type="project" value="TreeGrafter"/>
</dbReference>
<dbReference type="Proteomes" id="UP000824031">
    <property type="component" value="Unassembled WGS sequence"/>
</dbReference>